<comment type="caution">
    <text evidence="1">The sequence shown here is derived from an EMBL/GenBank/DDBJ whole genome shotgun (WGS) entry which is preliminary data.</text>
</comment>
<accession>A0AAW0YZP8</accession>
<dbReference type="Proteomes" id="UP001388673">
    <property type="component" value="Unassembled WGS sequence"/>
</dbReference>
<dbReference type="EMBL" id="JBCAWK010000005">
    <property type="protein sequence ID" value="KAK8858424.1"/>
    <property type="molecule type" value="Genomic_DNA"/>
</dbReference>
<dbReference type="KEGG" id="kne:92179909"/>
<sequence>MVLVPFFRSHLGIQRRFNDNAGLLIPSKTTKAMTTTVPQARSVLPCSHAKNDYDDWYDQVDTSDHGGNVRNWYDHSYHPDSHDPDFEACVDYGEEDDHNEDDAFGVEEYEGFGVALDDGFAAATDDGFGIAPDDGFTVAEYDGFGVEEDNFDQADNFIENKEPICFESLNITIPIPLATGILKKPGQKKKKNVGFASPIRRFQIFEKAEYEEDASAWKRLRHVHPLYVRRSPKDRQRIVYSVNIPGDPSYFLRSSQASPHLSVRSYPHVLYWDIRMPVHWSARRLHATDHSPC</sequence>
<proteinExistence type="predicted"/>
<keyword evidence="2" id="KW-1185">Reference proteome</keyword>
<dbReference type="AlphaFoldDB" id="A0AAW0YZP8"/>
<dbReference type="GeneID" id="92179909"/>
<organism evidence="1 2">
    <name type="scientific">Kwoniella newhampshirensis</name>
    <dbReference type="NCBI Taxonomy" id="1651941"/>
    <lineage>
        <taxon>Eukaryota</taxon>
        <taxon>Fungi</taxon>
        <taxon>Dikarya</taxon>
        <taxon>Basidiomycota</taxon>
        <taxon>Agaricomycotina</taxon>
        <taxon>Tremellomycetes</taxon>
        <taxon>Tremellales</taxon>
        <taxon>Cryptococcaceae</taxon>
        <taxon>Kwoniella</taxon>
    </lineage>
</organism>
<protein>
    <submittedName>
        <fullName evidence="1">Uncharacterized protein</fullName>
    </submittedName>
</protein>
<evidence type="ECO:0000313" key="1">
    <source>
        <dbReference type="EMBL" id="KAK8858424.1"/>
    </source>
</evidence>
<dbReference type="RefSeq" id="XP_066803265.1">
    <property type="nucleotide sequence ID" value="XM_066945764.1"/>
</dbReference>
<gene>
    <name evidence="1" type="ORF">IAR55_002651</name>
</gene>
<name>A0AAW0YZP8_9TREE</name>
<evidence type="ECO:0000313" key="2">
    <source>
        <dbReference type="Proteomes" id="UP001388673"/>
    </source>
</evidence>
<reference evidence="1 2" key="1">
    <citation type="journal article" date="2024" name="bioRxiv">
        <title>Comparative genomics of Cryptococcus and Kwoniella reveals pathogenesis evolution and contrasting karyotype dynamics via intercentromeric recombination or chromosome fusion.</title>
        <authorList>
            <person name="Coelho M.A."/>
            <person name="David-Palma M."/>
            <person name="Shea T."/>
            <person name="Bowers K."/>
            <person name="McGinley-Smith S."/>
            <person name="Mohammad A.W."/>
            <person name="Gnirke A."/>
            <person name="Yurkov A.M."/>
            <person name="Nowrousian M."/>
            <person name="Sun S."/>
            <person name="Cuomo C.A."/>
            <person name="Heitman J."/>
        </authorList>
    </citation>
    <scope>NUCLEOTIDE SEQUENCE [LARGE SCALE GENOMIC DNA]</scope>
    <source>
        <strain evidence="1 2">CBS 13917</strain>
    </source>
</reference>